<protein>
    <submittedName>
        <fullName evidence="1">Uncharacterized protein</fullName>
    </submittedName>
</protein>
<dbReference type="EMBL" id="OX451741">
    <property type="protein sequence ID" value="CAI8616900.1"/>
    <property type="molecule type" value="Genomic_DNA"/>
</dbReference>
<organism evidence="1 2">
    <name type="scientific">Vicia faba</name>
    <name type="common">Broad bean</name>
    <name type="synonym">Faba vulgaris</name>
    <dbReference type="NCBI Taxonomy" id="3906"/>
    <lineage>
        <taxon>Eukaryota</taxon>
        <taxon>Viridiplantae</taxon>
        <taxon>Streptophyta</taxon>
        <taxon>Embryophyta</taxon>
        <taxon>Tracheophyta</taxon>
        <taxon>Spermatophyta</taxon>
        <taxon>Magnoliopsida</taxon>
        <taxon>eudicotyledons</taxon>
        <taxon>Gunneridae</taxon>
        <taxon>Pentapetalae</taxon>
        <taxon>rosids</taxon>
        <taxon>fabids</taxon>
        <taxon>Fabales</taxon>
        <taxon>Fabaceae</taxon>
        <taxon>Papilionoideae</taxon>
        <taxon>50 kb inversion clade</taxon>
        <taxon>NPAAA clade</taxon>
        <taxon>Hologalegina</taxon>
        <taxon>IRL clade</taxon>
        <taxon>Fabeae</taxon>
        <taxon>Vicia</taxon>
    </lineage>
</organism>
<accession>A0AAV1B2V6</accession>
<evidence type="ECO:0000313" key="2">
    <source>
        <dbReference type="Proteomes" id="UP001157006"/>
    </source>
</evidence>
<dbReference type="AlphaFoldDB" id="A0AAV1B2V6"/>
<evidence type="ECO:0000313" key="1">
    <source>
        <dbReference type="EMBL" id="CAI8616900.1"/>
    </source>
</evidence>
<proteinExistence type="predicted"/>
<keyword evidence="2" id="KW-1185">Reference proteome</keyword>
<gene>
    <name evidence="1" type="ORF">VFH_VI050800</name>
</gene>
<reference evidence="1 2" key="1">
    <citation type="submission" date="2023-01" db="EMBL/GenBank/DDBJ databases">
        <authorList>
            <person name="Kreplak J."/>
        </authorList>
    </citation>
    <scope>NUCLEOTIDE SEQUENCE [LARGE SCALE GENOMIC DNA]</scope>
</reference>
<dbReference type="Proteomes" id="UP001157006">
    <property type="component" value="Chromosome 6"/>
</dbReference>
<sequence>MPPDGIFLSNYQDEIETTSAWWRQDQMVVDMRQRVQWWQKAMTSSGIIKKKWRPQDLKKRHVALFDSVKFTVESFSIQLLSSEYELKKYLDEYSLSESDFTMK</sequence>
<name>A0AAV1B2V6_VICFA</name>